<dbReference type="Pfam" id="PF14322">
    <property type="entry name" value="SusD-like_3"/>
    <property type="match status" value="1"/>
</dbReference>
<dbReference type="Proteomes" id="UP000249547">
    <property type="component" value="Unassembled WGS sequence"/>
</dbReference>
<organism evidence="8 9">
    <name type="scientific">Chitinophaga skermanii</name>
    <dbReference type="NCBI Taxonomy" id="331697"/>
    <lineage>
        <taxon>Bacteria</taxon>
        <taxon>Pseudomonadati</taxon>
        <taxon>Bacteroidota</taxon>
        <taxon>Chitinophagia</taxon>
        <taxon>Chitinophagales</taxon>
        <taxon>Chitinophagaceae</taxon>
        <taxon>Chitinophaga</taxon>
    </lineage>
</organism>
<comment type="subcellular location">
    <subcellularLocation>
        <location evidence="1">Cell outer membrane</location>
    </subcellularLocation>
</comment>
<reference evidence="8 9" key="1">
    <citation type="submission" date="2018-06" db="EMBL/GenBank/DDBJ databases">
        <title>Genomic Encyclopedia of Archaeal and Bacterial Type Strains, Phase II (KMG-II): from individual species to whole genera.</title>
        <authorList>
            <person name="Goeker M."/>
        </authorList>
    </citation>
    <scope>NUCLEOTIDE SEQUENCE [LARGE SCALE GENOMIC DNA]</scope>
    <source>
        <strain evidence="8 9">DSM 23857</strain>
    </source>
</reference>
<keyword evidence="9" id="KW-1185">Reference proteome</keyword>
<keyword evidence="4" id="KW-0472">Membrane</keyword>
<evidence type="ECO:0000313" key="9">
    <source>
        <dbReference type="Proteomes" id="UP000249547"/>
    </source>
</evidence>
<accession>A0A327QWW2</accession>
<name>A0A327QWW2_9BACT</name>
<evidence type="ECO:0000256" key="4">
    <source>
        <dbReference type="ARBA" id="ARBA00023136"/>
    </source>
</evidence>
<dbReference type="CDD" id="cd08977">
    <property type="entry name" value="SusD"/>
    <property type="match status" value="1"/>
</dbReference>
<comment type="caution">
    <text evidence="8">The sequence shown here is derived from an EMBL/GenBank/DDBJ whole genome shotgun (WGS) entry which is preliminary data.</text>
</comment>
<dbReference type="AlphaFoldDB" id="A0A327QWW2"/>
<dbReference type="EMBL" id="QLLL01000002">
    <property type="protein sequence ID" value="RAJ08850.1"/>
    <property type="molecule type" value="Genomic_DNA"/>
</dbReference>
<comment type="similarity">
    <text evidence="2">Belongs to the SusD family.</text>
</comment>
<evidence type="ECO:0000256" key="1">
    <source>
        <dbReference type="ARBA" id="ARBA00004442"/>
    </source>
</evidence>
<protein>
    <submittedName>
        <fullName evidence="8">RagB/SusD domain-containing protein</fullName>
    </submittedName>
</protein>
<dbReference type="SUPFAM" id="SSF48452">
    <property type="entry name" value="TPR-like"/>
    <property type="match status" value="1"/>
</dbReference>
<evidence type="ECO:0000256" key="5">
    <source>
        <dbReference type="ARBA" id="ARBA00023237"/>
    </source>
</evidence>
<sequence>MFNFYYRNHMNLNKNVLIIFACILPIIGCKKMIEIDPPSNSIGNERAFADNTKAYAALSGVYSLMVNNGLSIMNGGATYIGGLLSDELKNLNAQVDVEAYAYYTSQYHQNSILADGPIWNTGYKIIYTANSVIEGAAASTSTLFTDSARAQINGECKFVRALMHFYLTNFYGPIPVVTTSNINEIQYLERSTPGKVYQQIESDLQEAINQLPANYNVSGGERIRANKYVAKALLARVYLYQKKFQQAKELAEELINTNLFPLDPDLKNTFEPGSKETIFGLKLNYLTASGNVLMDQELIGNTFDYDPTLDFLYKDPTFFEGFTSFVRPKNIFTPTIINTFEVGDLRRVNWCDTFPVPDDAPYNGVGDLFLKKYRGVEANTFYPQPQTLVIFRSAELYLIAAEAKAELGDATAANDLNVVRKRAGLENTTASGKEALLNAIMHERQVEFMGEQGHRWFDLKRRGLASSVLSKLTYKQPWVDYRLLLPIPKEDLQANPALGQNKGY</sequence>
<dbReference type="Gene3D" id="1.25.40.390">
    <property type="match status" value="1"/>
</dbReference>
<dbReference type="InterPro" id="IPR033985">
    <property type="entry name" value="SusD-like_N"/>
</dbReference>
<dbReference type="GO" id="GO:0009279">
    <property type="term" value="C:cell outer membrane"/>
    <property type="evidence" value="ECO:0007669"/>
    <property type="project" value="UniProtKB-SubCell"/>
</dbReference>
<feature type="domain" description="RagB/SusD" evidence="6">
    <location>
        <begin position="379"/>
        <end position="504"/>
    </location>
</feature>
<gene>
    <name evidence="8" type="ORF">LX64_01504</name>
</gene>
<evidence type="ECO:0000259" key="6">
    <source>
        <dbReference type="Pfam" id="PF07980"/>
    </source>
</evidence>
<evidence type="ECO:0000313" key="8">
    <source>
        <dbReference type="EMBL" id="RAJ08850.1"/>
    </source>
</evidence>
<keyword evidence="5" id="KW-0998">Cell outer membrane</keyword>
<evidence type="ECO:0000256" key="3">
    <source>
        <dbReference type="ARBA" id="ARBA00022729"/>
    </source>
</evidence>
<keyword evidence="3" id="KW-0732">Signal</keyword>
<evidence type="ECO:0000259" key="7">
    <source>
        <dbReference type="Pfam" id="PF14322"/>
    </source>
</evidence>
<proteinExistence type="inferred from homology"/>
<evidence type="ECO:0000256" key="2">
    <source>
        <dbReference type="ARBA" id="ARBA00006275"/>
    </source>
</evidence>
<dbReference type="InterPro" id="IPR012944">
    <property type="entry name" value="SusD_RagB_dom"/>
</dbReference>
<dbReference type="InterPro" id="IPR011990">
    <property type="entry name" value="TPR-like_helical_dom_sf"/>
</dbReference>
<dbReference type="Pfam" id="PF07980">
    <property type="entry name" value="SusD_RagB"/>
    <property type="match status" value="1"/>
</dbReference>
<feature type="domain" description="SusD-like N-terminal" evidence="7">
    <location>
        <begin position="114"/>
        <end position="239"/>
    </location>
</feature>